<feature type="region of interest" description="Disordered" evidence="1">
    <location>
        <begin position="20"/>
        <end position="79"/>
    </location>
</feature>
<sequence length="124" mass="12801">WEREPNRADGVLEISVGSELERLPGRSERAGGGAQAWGAGPRLERGGRAGAGPRGGTCGSQVAQPAGLPRDRATAHARWPRWAARRAALTSRLLSGGGCGATMASDTTGSFVRRAAAEAEPGER</sequence>
<protein>
    <submittedName>
        <fullName evidence="2">Uncharacterized protein</fullName>
    </submittedName>
</protein>
<feature type="compositionally biased region" description="Basic and acidic residues" evidence="1">
    <location>
        <begin position="20"/>
        <end position="29"/>
    </location>
</feature>
<name>A0A4U1F602_MONMO</name>
<feature type="compositionally biased region" description="Gly residues" evidence="1">
    <location>
        <begin position="48"/>
        <end position="58"/>
    </location>
</feature>
<comment type="caution">
    <text evidence="2">The sequence shown here is derived from an EMBL/GenBank/DDBJ whole genome shotgun (WGS) entry which is preliminary data.</text>
</comment>
<reference evidence="3" key="1">
    <citation type="journal article" date="2019" name="IScience">
        <title>Narwhal Genome Reveals Long-Term Low Genetic Diversity despite Current Large Abundance Size.</title>
        <authorList>
            <person name="Westbury M.V."/>
            <person name="Petersen B."/>
            <person name="Garde E."/>
            <person name="Heide-Jorgensen M.P."/>
            <person name="Lorenzen E.D."/>
        </authorList>
    </citation>
    <scope>NUCLEOTIDE SEQUENCE [LARGE SCALE GENOMIC DNA]</scope>
</reference>
<feature type="non-terminal residue" evidence="2">
    <location>
        <position position="1"/>
    </location>
</feature>
<evidence type="ECO:0000313" key="3">
    <source>
        <dbReference type="Proteomes" id="UP000308365"/>
    </source>
</evidence>
<evidence type="ECO:0000256" key="1">
    <source>
        <dbReference type="SAM" id="MobiDB-lite"/>
    </source>
</evidence>
<evidence type="ECO:0000313" key="2">
    <source>
        <dbReference type="EMBL" id="TKC44851.1"/>
    </source>
</evidence>
<gene>
    <name evidence="2" type="ORF">EI555_008483</name>
</gene>
<proteinExistence type="predicted"/>
<dbReference type="EMBL" id="RWIC01000365">
    <property type="protein sequence ID" value="TKC44851.1"/>
    <property type="molecule type" value="Genomic_DNA"/>
</dbReference>
<dbReference type="Proteomes" id="UP000308365">
    <property type="component" value="Unassembled WGS sequence"/>
</dbReference>
<dbReference type="AlphaFoldDB" id="A0A4U1F602"/>
<accession>A0A4U1F602</accession>
<organism evidence="2 3">
    <name type="scientific">Monodon monoceros</name>
    <name type="common">Narwhal</name>
    <name type="synonym">Ceratodon monodon</name>
    <dbReference type="NCBI Taxonomy" id="40151"/>
    <lineage>
        <taxon>Eukaryota</taxon>
        <taxon>Metazoa</taxon>
        <taxon>Chordata</taxon>
        <taxon>Craniata</taxon>
        <taxon>Vertebrata</taxon>
        <taxon>Euteleostomi</taxon>
        <taxon>Mammalia</taxon>
        <taxon>Eutheria</taxon>
        <taxon>Laurasiatheria</taxon>
        <taxon>Artiodactyla</taxon>
        <taxon>Whippomorpha</taxon>
        <taxon>Cetacea</taxon>
        <taxon>Odontoceti</taxon>
        <taxon>Monodontidae</taxon>
        <taxon>Monodon</taxon>
    </lineage>
</organism>